<dbReference type="Ensembl" id="ENSOANT00000007857.3">
    <property type="protein sequence ID" value="ENSOANP00000007855.3"/>
    <property type="gene ID" value="ENSOANG00000004952.3"/>
</dbReference>
<keyword evidence="6 11" id="KW-1133">Transmembrane helix</keyword>
<dbReference type="CTD" id="126328"/>
<protein>
    <recommendedName>
        <fullName evidence="3">NADH dehydrogenase [ubiquinone] 1 alpha subcomplex subunit 11</fullName>
    </recommendedName>
    <alternativeName>
        <fullName evidence="9">Complex I-B14.7</fullName>
    </alternativeName>
    <alternativeName>
        <fullName evidence="10">NADH-ubiquinone oxidoreductase subunit B14.7</fullName>
    </alternativeName>
</protein>
<dbReference type="InterPro" id="IPR039205">
    <property type="entry name" value="NDUFA11"/>
</dbReference>
<evidence type="ECO:0000313" key="12">
    <source>
        <dbReference type="Ensembl" id="ENSOANP00000007855.3"/>
    </source>
</evidence>
<evidence type="ECO:0000256" key="6">
    <source>
        <dbReference type="ARBA" id="ARBA00022989"/>
    </source>
</evidence>
<evidence type="ECO:0000256" key="8">
    <source>
        <dbReference type="ARBA" id="ARBA00023136"/>
    </source>
</evidence>
<keyword evidence="4 11" id="KW-0812">Transmembrane</keyword>
<evidence type="ECO:0000256" key="4">
    <source>
        <dbReference type="ARBA" id="ARBA00022692"/>
    </source>
</evidence>
<dbReference type="FunCoup" id="F7DSQ2">
    <property type="interactions" value="719"/>
</dbReference>
<evidence type="ECO:0000256" key="1">
    <source>
        <dbReference type="ARBA" id="ARBA00004292"/>
    </source>
</evidence>
<dbReference type="KEGG" id="oaa:100082311"/>
<dbReference type="PANTHER" id="PTHR21382">
    <property type="entry name" value="NADH-UBIQUINONE OXIDOREDUCTASE SUBUNIT"/>
    <property type="match status" value="1"/>
</dbReference>
<dbReference type="Proteomes" id="UP000002279">
    <property type="component" value="Chromosome X1"/>
</dbReference>
<dbReference type="GO" id="GO:0006120">
    <property type="term" value="P:mitochondrial electron transport, NADH to ubiquinone"/>
    <property type="evidence" value="ECO:0007669"/>
    <property type="project" value="InterPro"/>
</dbReference>
<dbReference type="HOGENOM" id="CLU_134185_2_0_1"/>
<keyword evidence="5" id="KW-0999">Mitochondrion inner membrane</keyword>
<dbReference type="GeneID" id="100082311"/>
<reference evidence="12" key="3">
    <citation type="submission" date="2025-09" db="UniProtKB">
        <authorList>
            <consortium name="Ensembl"/>
        </authorList>
    </citation>
    <scope>IDENTIFICATION</scope>
    <source>
        <strain evidence="12">Glennie</strain>
    </source>
</reference>
<evidence type="ECO:0000313" key="13">
    <source>
        <dbReference type="Proteomes" id="UP000002279"/>
    </source>
</evidence>
<reference evidence="12 13" key="1">
    <citation type="journal article" date="2008" name="Nature">
        <title>Genome analysis of the platypus reveals unique signatures of evolution.</title>
        <authorList>
            <person name="Warren W.C."/>
            <person name="Hillier L.W."/>
            <person name="Marshall Graves J.A."/>
            <person name="Birney E."/>
            <person name="Ponting C.P."/>
            <person name="Grutzner F."/>
            <person name="Belov K."/>
            <person name="Miller W."/>
            <person name="Clarke L."/>
            <person name="Chinwalla A.T."/>
            <person name="Yang S.P."/>
            <person name="Heger A."/>
            <person name="Locke D.P."/>
            <person name="Miethke P."/>
            <person name="Waters P.D."/>
            <person name="Veyrunes F."/>
            <person name="Fulton L."/>
            <person name="Fulton B."/>
            <person name="Graves T."/>
            <person name="Wallis J."/>
            <person name="Puente X.S."/>
            <person name="Lopez-Otin C."/>
            <person name="Ordonez G.R."/>
            <person name="Eichler E.E."/>
            <person name="Chen L."/>
            <person name="Cheng Z."/>
            <person name="Deakin J.E."/>
            <person name="Alsop A."/>
            <person name="Thompson K."/>
            <person name="Kirby P."/>
            <person name="Papenfuss A.T."/>
            <person name="Wakefield M.J."/>
            <person name="Olender T."/>
            <person name="Lancet D."/>
            <person name="Huttley G.A."/>
            <person name="Smit A.F."/>
            <person name="Pask A."/>
            <person name="Temple-Smith P."/>
            <person name="Batzer M.A."/>
            <person name="Walker J.A."/>
            <person name="Konkel M.K."/>
            <person name="Harris R.S."/>
            <person name="Whittington C.M."/>
            <person name="Wong E.S."/>
            <person name="Gemmell N.J."/>
            <person name="Buschiazzo E."/>
            <person name="Vargas Jentzsch I.M."/>
            <person name="Merkel A."/>
            <person name="Schmitz J."/>
            <person name="Zemann A."/>
            <person name="Churakov G."/>
            <person name="Kriegs J.O."/>
            <person name="Brosius J."/>
            <person name="Murchison E.P."/>
            <person name="Sachidanandam R."/>
            <person name="Smith C."/>
            <person name="Hannon G.J."/>
            <person name="Tsend-Ayush E."/>
            <person name="McMillan D."/>
            <person name="Attenborough R."/>
            <person name="Rens W."/>
            <person name="Ferguson-Smith M."/>
            <person name="Lefevre C.M."/>
            <person name="Sharp J.A."/>
            <person name="Nicholas K.R."/>
            <person name="Ray D.A."/>
            <person name="Kube M."/>
            <person name="Reinhardt R."/>
            <person name="Pringle T.H."/>
            <person name="Taylor J."/>
            <person name="Jones R.C."/>
            <person name="Nixon B."/>
            <person name="Dacheux J.L."/>
            <person name="Niwa H."/>
            <person name="Sekita Y."/>
            <person name="Huang X."/>
            <person name="Stark A."/>
            <person name="Kheradpour P."/>
            <person name="Kellis M."/>
            <person name="Flicek P."/>
            <person name="Chen Y."/>
            <person name="Webber C."/>
            <person name="Hardison R."/>
            <person name="Nelson J."/>
            <person name="Hallsworth-Pepin K."/>
            <person name="Delehaunty K."/>
            <person name="Markovic C."/>
            <person name="Minx P."/>
            <person name="Feng Y."/>
            <person name="Kremitzki C."/>
            <person name="Mitreva M."/>
            <person name="Glasscock J."/>
            <person name="Wylie T."/>
            <person name="Wohldmann P."/>
            <person name="Thiru P."/>
            <person name="Nhan M.N."/>
            <person name="Pohl C.S."/>
            <person name="Smith S.M."/>
            <person name="Hou S."/>
            <person name="Nefedov M."/>
            <person name="de Jong P.J."/>
            <person name="Renfree M.B."/>
            <person name="Mardis E.R."/>
            <person name="Wilson R.K."/>
        </authorList>
    </citation>
    <scope>NUCLEOTIDE SEQUENCE [LARGE SCALE GENOMIC DNA]</scope>
    <source>
        <strain evidence="12 13">Glennie</strain>
    </source>
</reference>
<keyword evidence="7" id="KW-0496">Mitochondrion</keyword>
<dbReference type="STRING" id="9258.ENSOANP00000007855"/>
<proteinExistence type="inferred from homology"/>
<dbReference type="PANTHER" id="PTHR21382:SF1">
    <property type="entry name" value="NADH DEHYDROGENASE [UBIQUINONE] 1 ALPHA SUBCOMPLEX SUBUNIT 11"/>
    <property type="match status" value="1"/>
</dbReference>
<evidence type="ECO:0000256" key="9">
    <source>
        <dbReference type="ARBA" id="ARBA00030608"/>
    </source>
</evidence>
<evidence type="ECO:0000256" key="2">
    <source>
        <dbReference type="ARBA" id="ARBA00008699"/>
    </source>
</evidence>
<reference evidence="12" key="2">
    <citation type="submission" date="2025-08" db="UniProtKB">
        <authorList>
            <consortium name="Ensembl"/>
        </authorList>
    </citation>
    <scope>IDENTIFICATION</scope>
    <source>
        <strain evidence="12">Glennie</strain>
    </source>
</reference>
<dbReference type="AlphaFoldDB" id="F7DSQ2"/>
<evidence type="ECO:0000256" key="11">
    <source>
        <dbReference type="SAM" id="Phobius"/>
    </source>
</evidence>
<sequence>MASRLVKEYWDIPDGTDCHRKAYVTTKMGSGIGLIASAYNLVFYPPESLIEGMQRAGKYTFTMAAVGAMFGITSCISAQVREKPDDPLNYFFGGCAAGLTFGVRTHNYMTGASACMYLGVAAALLKMGKLEGWQIGGPPRL</sequence>
<comment type="similarity">
    <text evidence="2">Belongs to the complex I NDUFA11 subunit family.</text>
</comment>
<dbReference type="Pfam" id="PF02466">
    <property type="entry name" value="Tim17"/>
    <property type="match status" value="1"/>
</dbReference>
<evidence type="ECO:0000256" key="10">
    <source>
        <dbReference type="ARBA" id="ARBA00031497"/>
    </source>
</evidence>
<dbReference type="GO" id="GO:0045271">
    <property type="term" value="C:respiratory chain complex I"/>
    <property type="evidence" value="ECO:0000318"/>
    <property type="project" value="GO_Central"/>
</dbReference>
<keyword evidence="13" id="KW-1185">Reference proteome</keyword>
<dbReference type="OMA" id="SIEQGWE"/>
<dbReference type="GO" id="GO:0005743">
    <property type="term" value="C:mitochondrial inner membrane"/>
    <property type="evidence" value="ECO:0007669"/>
    <property type="project" value="UniProtKB-SubCell"/>
</dbReference>
<evidence type="ECO:0000256" key="3">
    <source>
        <dbReference type="ARBA" id="ARBA00018191"/>
    </source>
</evidence>
<organism evidence="12 13">
    <name type="scientific">Ornithorhynchus anatinus</name>
    <name type="common">Duckbill platypus</name>
    <dbReference type="NCBI Taxonomy" id="9258"/>
    <lineage>
        <taxon>Eukaryota</taxon>
        <taxon>Metazoa</taxon>
        <taxon>Chordata</taxon>
        <taxon>Craniata</taxon>
        <taxon>Vertebrata</taxon>
        <taxon>Euteleostomi</taxon>
        <taxon>Mammalia</taxon>
        <taxon>Monotremata</taxon>
        <taxon>Ornithorhynchidae</taxon>
        <taxon>Ornithorhynchus</taxon>
    </lineage>
</organism>
<dbReference type="InParanoid" id="F7DSQ2"/>
<dbReference type="eggNOG" id="ENOG502S6F6">
    <property type="taxonomic scope" value="Eukaryota"/>
</dbReference>
<evidence type="ECO:0000256" key="5">
    <source>
        <dbReference type="ARBA" id="ARBA00022792"/>
    </source>
</evidence>
<dbReference type="Bgee" id="ENSOANG00000004952">
    <property type="expression patterns" value="Expressed in endometrium and 7 other cell types or tissues"/>
</dbReference>
<accession>F7DSQ2</accession>
<keyword evidence="8 11" id="KW-0472">Membrane</keyword>
<feature type="transmembrane region" description="Helical" evidence="11">
    <location>
        <begin position="59"/>
        <end position="80"/>
    </location>
</feature>
<gene>
    <name evidence="12" type="primary">NDUFA11</name>
</gene>
<name>F7DSQ2_ORNAN</name>
<evidence type="ECO:0000256" key="7">
    <source>
        <dbReference type="ARBA" id="ARBA00023128"/>
    </source>
</evidence>
<dbReference type="RefSeq" id="XP_028907686.1">
    <property type="nucleotide sequence ID" value="XM_029051853.2"/>
</dbReference>
<feature type="transmembrane region" description="Helical" evidence="11">
    <location>
        <begin position="108"/>
        <end position="125"/>
    </location>
</feature>
<comment type="subcellular location">
    <subcellularLocation>
        <location evidence="1">Mitochondrion inner membrane</location>
        <topology evidence="1">Multi-pass membrane protein</topology>
        <orientation evidence="1">Matrix side</orientation>
    </subcellularLocation>
</comment>
<dbReference type="GeneTree" id="ENSGT00390000012434"/>